<dbReference type="PANTHER" id="PTHR12547:SF18">
    <property type="entry name" value="PROTEIN TIS11"/>
    <property type="match status" value="1"/>
</dbReference>
<dbReference type="SUPFAM" id="SSF90229">
    <property type="entry name" value="CCCH zinc finger"/>
    <property type="match status" value="3"/>
</dbReference>
<dbReference type="GO" id="GO:0003729">
    <property type="term" value="F:mRNA binding"/>
    <property type="evidence" value="ECO:0007669"/>
    <property type="project" value="InterPro"/>
</dbReference>
<dbReference type="FunFam" id="4.10.1000.10:FF:000003">
    <property type="entry name" value="Zinc finger CCCH domain-containing protein"/>
    <property type="match status" value="2"/>
</dbReference>
<feature type="zinc finger region" description="C3H1-type" evidence="5">
    <location>
        <begin position="254"/>
        <end position="281"/>
    </location>
</feature>
<feature type="compositionally biased region" description="Acidic residues" evidence="6">
    <location>
        <begin position="515"/>
        <end position="524"/>
    </location>
</feature>
<name>A0A8J4BFL3_9CHLO</name>
<feature type="domain" description="C3H1-type" evidence="7">
    <location>
        <begin position="358"/>
        <end position="386"/>
    </location>
</feature>
<dbReference type="SMART" id="SM00356">
    <property type="entry name" value="ZnF_C3H1"/>
    <property type="match status" value="3"/>
</dbReference>
<dbReference type="GO" id="GO:0008270">
    <property type="term" value="F:zinc ion binding"/>
    <property type="evidence" value="ECO:0007669"/>
    <property type="project" value="UniProtKB-KW"/>
</dbReference>
<feature type="zinc finger region" description="C3H1-type" evidence="5">
    <location>
        <begin position="358"/>
        <end position="386"/>
    </location>
</feature>
<dbReference type="AlphaFoldDB" id="A0A8J4BFL3"/>
<feature type="zinc finger region" description="C3H1-type" evidence="5">
    <location>
        <begin position="313"/>
        <end position="341"/>
    </location>
</feature>
<evidence type="ECO:0000256" key="2">
    <source>
        <dbReference type="ARBA" id="ARBA00022737"/>
    </source>
</evidence>
<proteinExistence type="predicted"/>
<evidence type="ECO:0000259" key="7">
    <source>
        <dbReference type="PROSITE" id="PS50103"/>
    </source>
</evidence>
<comment type="caution">
    <text evidence="8">The sequence shown here is derived from an EMBL/GenBank/DDBJ whole genome shotgun (WGS) entry which is preliminary data.</text>
</comment>
<feature type="domain" description="C3H1-type" evidence="7">
    <location>
        <begin position="313"/>
        <end position="341"/>
    </location>
</feature>
<dbReference type="PANTHER" id="PTHR12547">
    <property type="entry name" value="CCCH ZINC FINGER/TIS11-RELATED"/>
    <property type="match status" value="1"/>
</dbReference>
<evidence type="ECO:0000256" key="3">
    <source>
        <dbReference type="ARBA" id="ARBA00022771"/>
    </source>
</evidence>
<keyword evidence="9" id="KW-1185">Reference proteome</keyword>
<protein>
    <recommendedName>
        <fullName evidence="7">C3H1-type domain-containing protein</fullName>
    </recommendedName>
</protein>
<feature type="region of interest" description="Disordered" evidence="6">
    <location>
        <begin position="388"/>
        <end position="573"/>
    </location>
</feature>
<feature type="compositionally biased region" description="Acidic residues" evidence="6">
    <location>
        <begin position="474"/>
        <end position="487"/>
    </location>
</feature>
<dbReference type="PROSITE" id="PS50103">
    <property type="entry name" value="ZF_C3H1"/>
    <property type="match status" value="3"/>
</dbReference>
<evidence type="ECO:0000313" key="9">
    <source>
        <dbReference type="Proteomes" id="UP000747399"/>
    </source>
</evidence>
<gene>
    <name evidence="8" type="ORF">Vafri_14883</name>
</gene>
<keyword evidence="4 5" id="KW-0862">Zinc</keyword>
<accession>A0A8J4BFL3</accession>
<evidence type="ECO:0000313" key="8">
    <source>
        <dbReference type="EMBL" id="GIL60253.1"/>
    </source>
</evidence>
<dbReference type="InterPro" id="IPR045877">
    <property type="entry name" value="ZFP36-like"/>
</dbReference>
<evidence type="ECO:0000256" key="1">
    <source>
        <dbReference type="ARBA" id="ARBA00022723"/>
    </source>
</evidence>
<evidence type="ECO:0000256" key="5">
    <source>
        <dbReference type="PROSITE-ProRule" id="PRU00723"/>
    </source>
</evidence>
<keyword evidence="2" id="KW-0677">Repeat</keyword>
<dbReference type="GO" id="GO:0010468">
    <property type="term" value="P:regulation of gene expression"/>
    <property type="evidence" value="ECO:0007669"/>
    <property type="project" value="UniProtKB-ARBA"/>
</dbReference>
<dbReference type="Proteomes" id="UP000747399">
    <property type="component" value="Unassembled WGS sequence"/>
</dbReference>
<evidence type="ECO:0000256" key="6">
    <source>
        <dbReference type="SAM" id="MobiDB-lite"/>
    </source>
</evidence>
<dbReference type="Gene3D" id="4.10.1000.10">
    <property type="entry name" value="Zinc finger, CCCH-type"/>
    <property type="match status" value="3"/>
</dbReference>
<reference evidence="8" key="1">
    <citation type="journal article" date="2021" name="Proc. Natl. Acad. Sci. U.S.A.">
        <title>Three genomes in the algal genus Volvox reveal the fate of a haploid sex-determining region after a transition to homothallism.</title>
        <authorList>
            <person name="Yamamoto K."/>
            <person name="Hamaji T."/>
            <person name="Kawai-Toyooka H."/>
            <person name="Matsuzaki R."/>
            <person name="Takahashi F."/>
            <person name="Nishimura Y."/>
            <person name="Kawachi M."/>
            <person name="Noguchi H."/>
            <person name="Minakuchi Y."/>
            <person name="Umen J.G."/>
            <person name="Toyoda A."/>
            <person name="Nozaki H."/>
        </authorList>
    </citation>
    <scope>NUCLEOTIDE SEQUENCE</scope>
    <source>
        <strain evidence="8">NIES-3780</strain>
    </source>
</reference>
<dbReference type="InterPro" id="IPR036855">
    <property type="entry name" value="Znf_CCCH_sf"/>
</dbReference>
<dbReference type="InterPro" id="IPR000571">
    <property type="entry name" value="Znf_CCCH"/>
</dbReference>
<evidence type="ECO:0000256" key="4">
    <source>
        <dbReference type="ARBA" id="ARBA00022833"/>
    </source>
</evidence>
<organism evidence="8 9">
    <name type="scientific">Volvox africanus</name>
    <dbReference type="NCBI Taxonomy" id="51714"/>
    <lineage>
        <taxon>Eukaryota</taxon>
        <taxon>Viridiplantae</taxon>
        <taxon>Chlorophyta</taxon>
        <taxon>core chlorophytes</taxon>
        <taxon>Chlorophyceae</taxon>
        <taxon>CS clade</taxon>
        <taxon>Chlamydomonadales</taxon>
        <taxon>Volvocaceae</taxon>
        <taxon>Volvox</taxon>
    </lineage>
</organism>
<sequence length="761" mass="79411">MFGNNTNMYPNMMAQQGGGMMGQQLGVGQIGTQMSSQMAGHAGQQMRQLQSQFGSQMSQLPNQVGQQQGSMQQPSAGGGMMATMSSMGGMNLAGMTGMASTGAAGSANPSAPGMLGQQGTGMMGAQSTAMIGQQGTGMMGQPGMTPANWQTTAAGNPQAMAAMQAYMQQYAMRMAAYQRMAAAASAGGMASMGGLGPMGAMGGMGPLGAMGPMGNMTGPMGSMGMMAAQMSQPQNLRAAQQQRSGMDSGENSRFWKTRICNKWKEGHCPYGDTCKYAHGDGDLRPPVMEGGKGGARNVKAEGAADKRTMVELMKKTRICEEFVRTGSCKYGDKCTFAHGQTELRQVPNAISSQPQGSIHKTRLCERFMTTGSCPYGDKCTFAHGHHELRQNKPGTVPSGGAGGSKNQAQQKQKKQQKGDGGSGNAPVLAITGTKREREDAPLSSGGAGDASGNSAVKTEVDEPSKRQHVASADGEGDEQQGQQEEEPQQLMPQEGDGEGRWAWGSSPSPKRDGGDAGDEADVVEEQSGGLDCGDQQVEGGRRLEGAPNELHGSADGDGELGSPSGGAPVAVGDGGNGIGDAAAVGGGAAGTSAAPSAVGTEQECRLCSGMVKAGRDKMLAAVQQLSNPAAQKLGAMILGYGTPRFEQLWNKLSFGQLQSMLSKSEFSVADRIELLKAVSFHTHASDEEREKLESQKYVSQGLPPDVADFVAMVLDGKEGSTQVSGRRREVQEWVVRAKRISIVDIKLGRLCRLLWRGSLIR</sequence>
<dbReference type="Pfam" id="PF00642">
    <property type="entry name" value="zf-CCCH"/>
    <property type="match status" value="3"/>
</dbReference>
<dbReference type="EMBL" id="BNCO01000039">
    <property type="protein sequence ID" value="GIL60253.1"/>
    <property type="molecule type" value="Genomic_DNA"/>
</dbReference>
<keyword evidence="1 5" id="KW-0479">Metal-binding</keyword>
<feature type="domain" description="C3H1-type" evidence="7">
    <location>
        <begin position="254"/>
        <end position="281"/>
    </location>
</feature>
<keyword evidence="3 5" id="KW-0863">Zinc-finger</keyword>
<dbReference type="GO" id="GO:0051252">
    <property type="term" value="P:regulation of RNA metabolic process"/>
    <property type="evidence" value="ECO:0007669"/>
    <property type="project" value="UniProtKB-ARBA"/>
</dbReference>
<dbReference type="FunFam" id="4.10.1000.10:FF:000001">
    <property type="entry name" value="zinc finger CCCH domain-containing protein 15-like"/>
    <property type="match status" value="1"/>
</dbReference>